<feature type="domain" description="AB hydrolase-1" evidence="2">
    <location>
        <begin position="22"/>
        <end position="247"/>
    </location>
</feature>
<dbReference type="GO" id="GO:0016787">
    <property type="term" value="F:hydrolase activity"/>
    <property type="evidence" value="ECO:0007669"/>
    <property type="project" value="UniProtKB-KW"/>
</dbReference>
<dbReference type="InterPro" id="IPR029058">
    <property type="entry name" value="AB_hydrolase_fold"/>
</dbReference>
<keyword evidence="4" id="KW-1185">Reference proteome</keyword>
<dbReference type="InterPro" id="IPR000073">
    <property type="entry name" value="AB_hydrolase_1"/>
</dbReference>
<dbReference type="SUPFAM" id="SSF53474">
    <property type="entry name" value="alpha/beta-Hydrolases"/>
    <property type="match status" value="1"/>
</dbReference>
<accession>A0ABW7R526</accession>
<keyword evidence="1 3" id="KW-0378">Hydrolase</keyword>
<protein>
    <submittedName>
        <fullName evidence="3">Alpha/beta fold hydrolase</fullName>
    </submittedName>
</protein>
<proteinExistence type="predicted"/>
<dbReference type="InterPro" id="IPR050266">
    <property type="entry name" value="AB_hydrolase_sf"/>
</dbReference>
<sequence length="257" mass="27092">MPYVEANGTRLHVEARGQGPALVLLHGTGTSGRVWDAQLADLAEDYRMYAVDARGCGRSDRPAEGNDIAGNTADVLAVIDALGLDRPVLVGSSVGAVFAIEAALAAPDRIGGIVSIDGPGYWPAVSLGDKLVEVAAATDRAAQFADWVPTWYSPAASPELIASTLRQILESSEHVDELFADGASYDPRERIRELAVPVLFLHGALDASIPYEVSQTLAGLAPRGTFRLIEGAGHMPHQERPEAVNAALRQAAPRLAA</sequence>
<reference evidence="3 4" key="1">
    <citation type="submission" date="2024-10" db="EMBL/GenBank/DDBJ databases">
        <title>The Natural Products Discovery Center: Release of the First 8490 Sequenced Strains for Exploring Actinobacteria Biosynthetic Diversity.</title>
        <authorList>
            <person name="Kalkreuter E."/>
            <person name="Kautsar S.A."/>
            <person name="Yang D."/>
            <person name="Bader C.D."/>
            <person name="Teijaro C.N."/>
            <person name="Fluegel L."/>
            <person name="Davis C.M."/>
            <person name="Simpson J.R."/>
            <person name="Lauterbach L."/>
            <person name="Steele A.D."/>
            <person name="Gui C."/>
            <person name="Meng S."/>
            <person name="Li G."/>
            <person name="Viehrig K."/>
            <person name="Ye F."/>
            <person name="Su P."/>
            <person name="Kiefer A.F."/>
            <person name="Nichols A."/>
            <person name="Cepeda A.J."/>
            <person name="Yan W."/>
            <person name="Fan B."/>
            <person name="Jiang Y."/>
            <person name="Adhikari A."/>
            <person name="Zheng C.-J."/>
            <person name="Schuster L."/>
            <person name="Cowan T.M."/>
            <person name="Smanski M.J."/>
            <person name="Chevrette M.G."/>
            <person name="De Carvalho L.P.S."/>
            <person name="Shen B."/>
        </authorList>
    </citation>
    <scope>NUCLEOTIDE SEQUENCE [LARGE SCALE GENOMIC DNA]</scope>
    <source>
        <strain evidence="3 4">NPDC017990</strain>
    </source>
</reference>
<organism evidence="3 4">
    <name type="scientific">Streptomyces longisporoflavus</name>
    <dbReference type="NCBI Taxonomy" id="28044"/>
    <lineage>
        <taxon>Bacteria</taxon>
        <taxon>Bacillati</taxon>
        <taxon>Actinomycetota</taxon>
        <taxon>Actinomycetes</taxon>
        <taxon>Kitasatosporales</taxon>
        <taxon>Streptomycetaceae</taxon>
        <taxon>Streptomyces</taxon>
    </lineage>
</organism>
<dbReference type="PANTHER" id="PTHR43798">
    <property type="entry name" value="MONOACYLGLYCEROL LIPASE"/>
    <property type="match status" value="1"/>
</dbReference>
<dbReference type="PRINTS" id="PR00111">
    <property type="entry name" value="ABHYDROLASE"/>
</dbReference>
<comment type="caution">
    <text evidence="3">The sequence shown here is derived from an EMBL/GenBank/DDBJ whole genome shotgun (WGS) entry which is preliminary data.</text>
</comment>
<name>A0ABW7R526_9ACTN</name>
<evidence type="ECO:0000313" key="4">
    <source>
        <dbReference type="Proteomes" id="UP001610818"/>
    </source>
</evidence>
<dbReference type="RefSeq" id="WP_190086668.1">
    <property type="nucleotide sequence ID" value="NZ_BMTR01000050.1"/>
</dbReference>
<gene>
    <name evidence="3" type="ORF">ACH4F9_41165</name>
</gene>
<dbReference type="EMBL" id="JBIRGQ010000011">
    <property type="protein sequence ID" value="MFH8551415.1"/>
    <property type="molecule type" value="Genomic_DNA"/>
</dbReference>
<dbReference type="PANTHER" id="PTHR43798:SF31">
    <property type="entry name" value="AB HYDROLASE SUPERFAMILY PROTEIN YCLE"/>
    <property type="match status" value="1"/>
</dbReference>
<dbReference type="Proteomes" id="UP001610818">
    <property type="component" value="Unassembled WGS sequence"/>
</dbReference>
<dbReference type="Gene3D" id="3.40.50.1820">
    <property type="entry name" value="alpha/beta hydrolase"/>
    <property type="match status" value="1"/>
</dbReference>
<dbReference type="Pfam" id="PF12697">
    <property type="entry name" value="Abhydrolase_6"/>
    <property type="match status" value="1"/>
</dbReference>
<evidence type="ECO:0000313" key="3">
    <source>
        <dbReference type="EMBL" id="MFH8551415.1"/>
    </source>
</evidence>
<evidence type="ECO:0000259" key="2">
    <source>
        <dbReference type="Pfam" id="PF12697"/>
    </source>
</evidence>
<evidence type="ECO:0000256" key="1">
    <source>
        <dbReference type="ARBA" id="ARBA00022801"/>
    </source>
</evidence>